<feature type="chain" id="PRO_5046255322" description="CARDB domain-containing protein" evidence="2">
    <location>
        <begin position="19"/>
        <end position="804"/>
    </location>
</feature>
<feature type="domain" description="CARDB" evidence="3">
    <location>
        <begin position="445"/>
        <end position="541"/>
    </location>
</feature>
<comment type="caution">
    <text evidence="4">The sequence shown here is derived from an EMBL/GenBank/DDBJ whole genome shotgun (WGS) entry which is preliminary data.</text>
</comment>
<reference evidence="4" key="1">
    <citation type="submission" date="2022-06" db="EMBL/GenBank/DDBJ databases">
        <authorList>
            <person name="Dietemann V."/>
            <person name="Ory F."/>
            <person name="Dainat B."/>
            <person name="Oberhansli S."/>
        </authorList>
    </citation>
    <scope>NUCLEOTIDE SEQUENCE</scope>
    <source>
        <strain evidence="4">Ena-SAMPLE-TAB-26-04-2022-14:26:32:270-5432</strain>
    </source>
</reference>
<dbReference type="Gene3D" id="2.60.40.10">
    <property type="entry name" value="Immunoglobulins"/>
    <property type="match status" value="1"/>
</dbReference>
<dbReference type="InterPro" id="IPR013783">
    <property type="entry name" value="Ig-like_fold"/>
</dbReference>
<dbReference type="EMBL" id="CALYLO010000010">
    <property type="protein sequence ID" value="CAH8248452.1"/>
    <property type="molecule type" value="Genomic_DNA"/>
</dbReference>
<keyword evidence="5" id="KW-1185">Reference proteome</keyword>
<accession>A0ABN8UE33</accession>
<evidence type="ECO:0000256" key="1">
    <source>
        <dbReference type="SAM" id="MobiDB-lite"/>
    </source>
</evidence>
<evidence type="ECO:0000313" key="5">
    <source>
        <dbReference type="Proteomes" id="UP001154322"/>
    </source>
</evidence>
<evidence type="ECO:0000256" key="2">
    <source>
        <dbReference type="SAM" id="SignalP"/>
    </source>
</evidence>
<dbReference type="RefSeq" id="WP_261948825.1">
    <property type="nucleotide sequence ID" value="NZ_CALYLO010000010.1"/>
</dbReference>
<feature type="signal peptide" evidence="2">
    <location>
        <begin position="1"/>
        <end position="18"/>
    </location>
</feature>
<gene>
    <name evidence="4" type="ORF">WJ0W_007120</name>
</gene>
<feature type="region of interest" description="Disordered" evidence="1">
    <location>
        <begin position="629"/>
        <end position="650"/>
    </location>
</feature>
<evidence type="ECO:0000313" key="4">
    <source>
        <dbReference type="EMBL" id="CAH8248452.1"/>
    </source>
</evidence>
<protein>
    <recommendedName>
        <fullName evidence="3">CARDB domain-containing protein</fullName>
    </recommendedName>
</protein>
<organism evidence="4 5">
    <name type="scientific">Paenibacillus melissococcoides</name>
    <dbReference type="NCBI Taxonomy" id="2912268"/>
    <lineage>
        <taxon>Bacteria</taxon>
        <taxon>Bacillati</taxon>
        <taxon>Bacillota</taxon>
        <taxon>Bacilli</taxon>
        <taxon>Bacillales</taxon>
        <taxon>Paenibacillaceae</taxon>
        <taxon>Paenibacillus</taxon>
    </lineage>
</organism>
<keyword evidence="2" id="KW-0732">Signal</keyword>
<feature type="compositionally biased region" description="Polar residues" evidence="1">
    <location>
        <begin position="629"/>
        <end position="638"/>
    </location>
</feature>
<proteinExistence type="predicted"/>
<name>A0ABN8UE33_9BACL</name>
<dbReference type="InterPro" id="IPR011635">
    <property type="entry name" value="CARDB"/>
</dbReference>
<evidence type="ECO:0000259" key="3">
    <source>
        <dbReference type="Pfam" id="PF07705"/>
    </source>
</evidence>
<feature type="compositionally biased region" description="Basic and acidic residues" evidence="1">
    <location>
        <begin position="639"/>
        <end position="650"/>
    </location>
</feature>
<sequence length="804" mass="90451">MKKSISMLLALMIFFSNAVFISNGAEAAGENSMAYRYTGWKYGHKGNMLNGYIPALQERTTRPWELAQWKAVYHYSDGSKRIQDNYDVMNIKRKFQDDDYDKENGFGLVSKSSDALSELLESAYAPVKGKLSAKQWNYFKDKFSSAATDPTFNSDNEFYYTVDNQEFLRTSGIITRMGAKFDRAEKVSESERRAHFEITAWPELTVKNVGSKIVVDYTANGYSPRRINVVAVPRGGWLDGKTAKITAVRTEEYGPHKPEKPIEIESNQLAYLLGVDKEAKVDFIIDDGYGRTKIVPGQLKGFQWSKIDFMASEILADGQNQFTLKFKYWGDDISSDDLKKLVTDKGIPMKAVINVTGAIKLDVTNDKLRWDILKEHPKGIKNGDVFNYPLGKVDLSKVKSGKVSIKVTGTVDDPESPLYVQEVPEGSEKNNSTTKTFNLTLGDEDLAAYSITANPNPVTKGKSATITGKVINKGKTSQKNVLIRFYLDDKQIHEVRKNMPVNELVTTTFDWRADRVGEANLKIVVDPLEEKEDRDRSNNMKYVGMICKDPAGGNNGGSGSCSKKPSGTWDVNYMVITGYREKTRTVTYTDAKTGKSRTETETYTDYNDPIWSQKKVSYSEKVTSKVSANTKQGIATDKNNPKASDRESRGSWDIIPYAKKKGMDPNLITRAGYGFELRADISYQTDWETKVPNTATPFGGKYSGPTQVYALVYNTKGNLMKRIEMEKTGSTTWELPRESYTFSTGEKIVERKVYTDENWPDGAFTVRIMADLPNSRTGLSVCEPITLYIYGSMYDDLQNVLQRK</sequence>
<dbReference type="Proteomes" id="UP001154322">
    <property type="component" value="Unassembled WGS sequence"/>
</dbReference>
<dbReference type="Pfam" id="PF07705">
    <property type="entry name" value="CARDB"/>
    <property type="match status" value="1"/>
</dbReference>